<comment type="subcellular location">
    <subcellularLocation>
        <location evidence="1">Membrane</location>
        <topology evidence="1">Multi-pass membrane protein</topology>
    </subcellularLocation>
</comment>
<accession>A0AAV2BMX6</accession>
<keyword evidence="4 10" id="KW-0812">Transmembrane</keyword>
<organism evidence="11 12">
    <name type="scientific">Larinioides sclopetarius</name>
    <dbReference type="NCBI Taxonomy" id="280406"/>
    <lineage>
        <taxon>Eukaryota</taxon>
        <taxon>Metazoa</taxon>
        <taxon>Ecdysozoa</taxon>
        <taxon>Arthropoda</taxon>
        <taxon>Chelicerata</taxon>
        <taxon>Arachnida</taxon>
        <taxon>Araneae</taxon>
        <taxon>Araneomorphae</taxon>
        <taxon>Entelegynae</taxon>
        <taxon>Araneoidea</taxon>
        <taxon>Araneidae</taxon>
        <taxon>Larinioides</taxon>
    </lineage>
</organism>
<feature type="transmembrane region" description="Helical" evidence="10">
    <location>
        <begin position="26"/>
        <end position="46"/>
    </location>
</feature>
<proteinExistence type="inferred from homology"/>
<comment type="caution">
    <text evidence="11">The sequence shown here is derived from an EMBL/GenBank/DDBJ whole genome shotgun (WGS) entry which is preliminary data.</text>
</comment>
<keyword evidence="3 10" id="KW-0808">Transferase</keyword>
<dbReference type="Pfam" id="PF01151">
    <property type="entry name" value="ELO"/>
    <property type="match status" value="1"/>
</dbReference>
<evidence type="ECO:0000256" key="4">
    <source>
        <dbReference type="ARBA" id="ARBA00022692"/>
    </source>
</evidence>
<reference evidence="11 12" key="1">
    <citation type="submission" date="2024-04" db="EMBL/GenBank/DDBJ databases">
        <authorList>
            <person name="Rising A."/>
            <person name="Reimegard J."/>
            <person name="Sonavane S."/>
            <person name="Akerstrom W."/>
            <person name="Nylinder S."/>
            <person name="Hedman E."/>
            <person name="Kallberg Y."/>
        </authorList>
    </citation>
    <scope>NUCLEOTIDE SEQUENCE [LARGE SCALE GENOMIC DNA]</scope>
</reference>
<dbReference type="PANTHER" id="PTHR11157:SF126">
    <property type="entry name" value="ELONGATION OF VERY LONG CHAIN FATTY ACIDS PROTEIN"/>
    <property type="match status" value="1"/>
</dbReference>
<evidence type="ECO:0000256" key="10">
    <source>
        <dbReference type="RuleBase" id="RU361115"/>
    </source>
</evidence>
<evidence type="ECO:0000313" key="12">
    <source>
        <dbReference type="Proteomes" id="UP001497382"/>
    </source>
</evidence>
<evidence type="ECO:0000256" key="9">
    <source>
        <dbReference type="ARBA" id="ARBA00023160"/>
    </source>
</evidence>
<dbReference type="GO" id="GO:0042761">
    <property type="term" value="P:very long-chain fatty acid biosynthetic process"/>
    <property type="evidence" value="ECO:0007669"/>
    <property type="project" value="TreeGrafter"/>
</dbReference>
<dbReference type="GO" id="GO:0030148">
    <property type="term" value="P:sphingolipid biosynthetic process"/>
    <property type="evidence" value="ECO:0007669"/>
    <property type="project" value="TreeGrafter"/>
</dbReference>
<gene>
    <name evidence="11" type="ORF">LARSCL_LOCUS20408</name>
</gene>
<evidence type="ECO:0000256" key="1">
    <source>
        <dbReference type="ARBA" id="ARBA00004141"/>
    </source>
</evidence>
<keyword evidence="6 10" id="KW-1133">Transmembrane helix</keyword>
<dbReference type="GO" id="GO:0034625">
    <property type="term" value="P:fatty acid elongation, monounsaturated fatty acid"/>
    <property type="evidence" value="ECO:0007669"/>
    <property type="project" value="TreeGrafter"/>
</dbReference>
<comment type="similarity">
    <text evidence="10">Belongs to the ELO family.</text>
</comment>
<comment type="catalytic activity">
    <reaction evidence="10">
        <text>a very-long-chain acyl-CoA + malonyl-CoA + H(+) = a very-long-chain 3-oxoacyl-CoA + CO2 + CoA</text>
        <dbReference type="Rhea" id="RHEA:32727"/>
        <dbReference type="ChEBI" id="CHEBI:15378"/>
        <dbReference type="ChEBI" id="CHEBI:16526"/>
        <dbReference type="ChEBI" id="CHEBI:57287"/>
        <dbReference type="ChEBI" id="CHEBI:57384"/>
        <dbReference type="ChEBI" id="CHEBI:90725"/>
        <dbReference type="ChEBI" id="CHEBI:90736"/>
        <dbReference type="EC" id="2.3.1.199"/>
    </reaction>
</comment>
<dbReference type="EMBL" id="CAXIEN010000432">
    <property type="protein sequence ID" value="CAL1297626.1"/>
    <property type="molecule type" value="Genomic_DNA"/>
</dbReference>
<keyword evidence="7 10" id="KW-0443">Lipid metabolism</keyword>
<keyword evidence="8 10" id="KW-0472">Membrane</keyword>
<sequence>MAFSSYYDFLSCWGFEIKLSLENHSIYPSIIICYILFSILVGPYLMQNRKAFSLRKILIAYNFFEVFINTYISYWTAYEMLKHKSFICVPRDDPHLLQAIEQNMPLWLLVFFNKTLELLDTVFFVLRKKKNQITFLHVVHHSGVCLLTWSCLRNKAALGGFYVPFGIAINCASHTVMYLYYGLSAIGPSTAKYLWWKKYITILQIVQLALILMFILISVLTGCQQLGKMEISFLTFITLMFILFLKFFKKYKQS</sequence>
<keyword evidence="12" id="KW-1185">Reference proteome</keyword>
<evidence type="ECO:0000256" key="8">
    <source>
        <dbReference type="ARBA" id="ARBA00023136"/>
    </source>
</evidence>
<feature type="transmembrane region" description="Helical" evidence="10">
    <location>
        <begin position="106"/>
        <end position="126"/>
    </location>
</feature>
<keyword evidence="2 10" id="KW-0444">Lipid biosynthesis</keyword>
<feature type="transmembrane region" description="Helical" evidence="10">
    <location>
        <begin position="231"/>
        <end position="248"/>
    </location>
</feature>
<dbReference type="GO" id="GO:0034626">
    <property type="term" value="P:fatty acid elongation, polyunsaturated fatty acid"/>
    <property type="evidence" value="ECO:0007669"/>
    <property type="project" value="TreeGrafter"/>
</dbReference>
<dbReference type="PANTHER" id="PTHR11157">
    <property type="entry name" value="FATTY ACID ACYL TRANSFERASE-RELATED"/>
    <property type="match status" value="1"/>
</dbReference>
<feature type="transmembrane region" description="Helical" evidence="10">
    <location>
        <begin position="58"/>
        <end position="77"/>
    </location>
</feature>
<dbReference type="AlphaFoldDB" id="A0AAV2BMX6"/>
<feature type="transmembrane region" description="Helical" evidence="10">
    <location>
        <begin position="161"/>
        <end position="181"/>
    </location>
</feature>
<dbReference type="Proteomes" id="UP001497382">
    <property type="component" value="Unassembled WGS sequence"/>
</dbReference>
<dbReference type="GO" id="GO:0005789">
    <property type="term" value="C:endoplasmic reticulum membrane"/>
    <property type="evidence" value="ECO:0007669"/>
    <property type="project" value="TreeGrafter"/>
</dbReference>
<feature type="transmembrane region" description="Helical" evidence="10">
    <location>
        <begin position="202"/>
        <end position="219"/>
    </location>
</feature>
<evidence type="ECO:0000256" key="2">
    <source>
        <dbReference type="ARBA" id="ARBA00022516"/>
    </source>
</evidence>
<keyword evidence="5 10" id="KW-0276">Fatty acid metabolism</keyword>
<dbReference type="EC" id="2.3.1.199" evidence="10"/>
<name>A0AAV2BMX6_9ARAC</name>
<keyword evidence="9 10" id="KW-0275">Fatty acid biosynthesis</keyword>
<evidence type="ECO:0000256" key="7">
    <source>
        <dbReference type="ARBA" id="ARBA00023098"/>
    </source>
</evidence>
<dbReference type="GO" id="GO:0009922">
    <property type="term" value="F:fatty acid elongase activity"/>
    <property type="evidence" value="ECO:0007669"/>
    <property type="project" value="UniProtKB-EC"/>
</dbReference>
<dbReference type="InterPro" id="IPR002076">
    <property type="entry name" value="ELO_fam"/>
</dbReference>
<dbReference type="GO" id="GO:0019367">
    <property type="term" value="P:fatty acid elongation, saturated fatty acid"/>
    <property type="evidence" value="ECO:0007669"/>
    <property type="project" value="TreeGrafter"/>
</dbReference>
<evidence type="ECO:0000256" key="5">
    <source>
        <dbReference type="ARBA" id="ARBA00022832"/>
    </source>
</evidence>
<evidence type="ECO:0000256" key="3">
    <source>
        <dbReference type="ARBA" id="ARBA00022679"/>
    </source>
</evidence>
<evidence type="ECO:0000313" key="11">
    <source>
        <dbReference type="EMBL" id="CAL1297626.1"/>
    </source>
</evidence>
<evidence type="ECO:0000256" key="6">
    <source>
        <dbReference type="ARBA" id="ARBA00022989"/>
    </source>
</evidence>
<feature type="transmembrane region" description="Helical" evidence="10">
    <location>
        <begin position="133"/>
        <end position="149"/>
    </location>
</feature>
<protein>
    <recommendedName>
        <fullName evidence="10">Elongation of very long chain fatty acids protein</fullName>
        <ecNumber evidence="10">2.3.1.199</ecNumber>
    </recommendedName>
    <alternativeName>
        <fullName evidence="10">Very-long-chain 3-oxoacyl-CoA synthase</fullName>
    </alternativeName>
</protein>